<dbReference type="PROSITE" id="PS00211">
    <property type="entry name" value="ABC_TRANSPORTER_1"/>
    <property type="match status" value="1"/>
</dbReference>
<dbReference type="InterPro" id="IPR027417">
    <property type="entry name" value="P-loop_NTPase"/>
</dbReference>
<dbReference type="FunFam" id="3.40.50.300:FF:000127">
    <property type="entry name" value="Ribose import ATP-binding protein RbsA"/>
    <property type="match status" value="1"/>
</dbReference>
<name>A0A1M7ZAK2_9HYPH</name>
<dbReference type="STRING" id="1123029.SAMN02745172_00867"/>
<dbReference type="InterPro" id="IPR017871">
    <property type="entry name" value="ABC_transporter-like_CS"/>
</dbReference>
<dbReference type="SMART" id="SM00382">
    <property type="entry name" value="AAA"/>
    <property type="match status" value="2"/>
</dbReference>
<gene>
    <name evidence="12" type="ORF">SAMN02745172_00867</name>
</gene>
<evidence type="ECO:0000259" key="11">
    <source>
        <dbReference type="PROSITE" id="PS50893"/>
    </source>
</evidence>
<dbReference type="CDD" id="cd03215">
    <property type="entry name" value="ABC_Carb_Monos_II"/>
    <property type="match status" value="1"/>
</dbReference>
<dbReference type="PROSITE" id="PS50893">
    <property type="entry name" value="ABC_TRANSPORTER_2"/>
    <property type="match status" value="2"/>
</dbReference>
<evidence type="ECO:0000256" key="9">
    <source>
        <dbReference type="ARBA" id="ARBA00022967"/>
    </source>
</evidence>
<dbReference type="OrthoDB" id="9805029at2"/>
<dbReference type="InterPro" id="IPR050107">
    <property type="entry name" value="ABC_carbohydrate_import_ATPase"/>
</dbReference>
<keyword evidence="7" id="KW-0547">Nucleotide-binding</keyword>
<comment type="similarity">
    <text evidence="2">Belongs to the ABC transporter superfamily.</text>
</comment>
<dbReference type="SUPFAM" id="SSF52540">
    <property type="entry name" value="P-loop containing nucleoside triphosphate hydrolases"/>
    <property type="match status" value="2"/>
</dbReference>
<dbReference type="InterPro" id="IPR003593">
    <property type="entry name" value="AAA+_ATPase"/>
</dbReference>
<keyword evidence="10" id="KW-0472">Membrane</keyword>
<sequence>MTEANSIELRGVTKAYGENIALRDVSLCFGAGRVHALMGKNGSGKSTLIEMIAGSISPTIGELWVGGRRVELTGPGDALAAGIATVHQELSLVPSLTIAENIFLGRLPRRRRFGVNSVDWSRIRREAAVLLADMEVDLDADQRVDRLTVGQQQAVEIVKAAASNPKILLLDEPTSALAGHEVGQLFALIRRLRDRGVTVIYISHRMNELFEICDTCTVLRDGMLVGAVELARSSPAEIVSMMFGERATHRIARSDVVRTTPVLEVQGLGRGGVFSDVSFSLYPGEVLGFAGMLGSGRTEVLRAIFGADHPDRGRIVLDGREVPNPTPRRMRDLGLAYTPEDRKHQSLVQIASISDNLVLANLSRIAPGGILQPRLQQGLVDRRILDLQIKVADPGLPVSSLSGGNQQKVVVGNWLNTGPRVIFFDEPTRGIDLAAKQQIFDIVAAQSAAGVASVFVSSELEEVHSIAHRILVLHHGRVVGEVDPGRVSLSDLYSYCMKGTLDV</sequence>
<protein>
    <submittedName>
        <fullName evidence="12">Ribose transport system ATP-binding protein</fullName>
    </submittedName>
</protein>
<dbReference type="InterPro" id="IPR003439">
    <property type="entry name" value="ABC_transporter-like_ATP-bd"/>
</dbReference>
<keyword evidence="8 12" id="KW-0067">ATP-binding</keyword>
<feature type="domain" description="ABC transporter" evidence="11">
    <location>
        <begin position="7"/>
        <end position="246"/>
    </location>
</feature>
<evidence type="ECO:0000313" key="12">
    <source>
        <dbReference type="EMBL" id="SHO61706.1"/>
    </source>
</evidence>
<feature type="domain" description="ABC transporter" evidence="11">
    <location>
        <begin position="257"/>
        <end position="500"/>
    </location>
</feature>
<dbReference type="GO" id="GO:0005886">
    <property type="term" value="C:plasma membrane"/>
    <property type="evidence" value="ECO:0007669"/>
    <property type="project" value="UniProtKB-SubCell"/>
</dbReference>
<comment type="subcellular location">
    <subcellularLocation>
        <location evidence="1">Cell membrane</location>
        <topology evidence="1">Peripheral membrane protein</topology>
    </subcellularLocation>
</comment>
<keyword evidence="9" id="KW-1278">Translocase</keyword>
<evidence type="ECO:0000256" key="7">
    <source>
        <dbReference type="ARBA" id="ARBA00022741"/>
    </source>
</evidence>
<dbReference type="EMBL" id="FRXO01000001">
    <property type="protein sequence ID" value="SHO61706.1"/>
    <property type="molecule type" value="Genomic_DNA"/>
</dbReference>
<keyword evidence="6" id="KW-0677">Repeat</keyword>
<evidence type="ECO:0000256" key="8">
    <source>
        <dbReference type="ARBA" id="ARBA00022840"/>
    </source>
</evidence>
<evidence type="ECO:0000256" key="10">
    <source>
        <dbReference type="ARBA" id="ARBA00023136"/>
    </source>
</evidence>
<keyword evidence="13" id="KW-1185">Reference proteome</keyword>
<keyword evidence="4" id="KW-1003">Cell membrane</keyword>
<evidence type="ECO:0000256" key="5">
    <source>
        <dbReference type="ARBA" id="ARBA00022597"/>
    </source>
</evidence>
<evidence type="ECO:0000256" key="3">
    <source>
        <dbReference type="ARBA" id="ARBA00022448"/>
    </source>
</evidence>
<dbReference type="CDD" id="cd03216">
    <property type="entry name" value="ABC_Carb_Monos_I"/>
    <property type="match status" value="1"/>
</dbReference>
<evidence type="ECO:0000256" key="4">
    <source>
        <dbReference type="ARBA" id="ARBA00022475"/>
    </source>
</evidence>
<organism evidence="12 13">
    <name type="scientific">Pseudoxanthobacter soli DSM 19599</name>
    <dbReference type="NCBI Taxonomy" id="1123029"/>
    <lineage>
        <taxon>Bacteria</taxon>
        <taxon>Pseudomonadati</taxon>
        <taxon>Pseudomonadota</taxon>
        <taxon>Alphaproteobacteria</taxon>
        <taxon>Hyphomicrobiales</taxon>
        <taxon>Segnochrobactraceae</taxon>
        <taxon>Pseudoxanthobacter</taxon>
    </lineage>
</organism>
<proteinExistence type="inferred from homology"/>
<evidence type="ECO:0000256" key="6">
    <source>
        <dbReference type="ARBA" id="ARBA00022737"/>
    </source>
</evidence>
<dbReference type="GO" id="GO:0005524">
    <property type="term" value="F:ATP binding"/>
    <property type="evidence" value="ECO:0007669"/>
    <property type="project" value="UniProtKB-KW"/>
</dbReference>
<dbReference type="AlphaFoldDB" id="A0A1M7ZAK2"/>
<keyword evidence="5" id="KW-0762">Sugar transport</keyword>
<accession>A0A1M7ZAK2</accession>
<dbReference type="Pfam" id="PF00005">
    <property type="entry name" value="ABC_tran"/>
    <property type="match status" value="2"/>
</dbReference>
<evidence type="ECO:0000313" key="13">
    <source>
        <dbReference type="Proteomes" id="UP000186406"/>
    </source>
</evidence>
<dbReference type="Proteomes" id="UP000186406">
    <property type="component" value="Unassembled WGS sequence"/>
</dbReference>
<dbReference type="PANTHER" id="PTHR43790:SF3">
    <property type="entry name" value="D-ALLOSE IMPORT ATP-BINDING PROTEIN ALSA-RELATED"/>
    <property type="match status" value="1"/>
</dbReference>
<dbReference type="PANTHER" id="PTHR43790">
    <property type="entry name" value="CARBOHYDRATE TRANSPORT ATP-BINDING PROTEIN MG119-RELATED"/>
    <property type="match status" value="1"/>
</dbReference>
<keyword evidence="3" id="KW-0813">Transport</keyword>
<dbReference type="GO" id="GO:0016887">
    <property type="term" value="F:ATP hydrolysis activity"/>
    <property type="evidence" value="ECO:0007669"/>
    <property type="project" value="InterPro"/>
</dbReference>
<reference evidence="12 13" key="1">
    <citation type="submission" date="2016-12" db="EMBL/GenBank/DDBJ databases">
        <authorList>
            <person name="Song W.-J."/>
            <person name="Kurnit D.M."/>
        </authorList>
    </citation>
    <scope>NUCLEOTIDE SEQUENCE [LARGE SCALE GENOMIC DNA]</scope>
    <source>
        <strain evidence="12 13">DSM 19599</strain>
    </source>
</reference>
<evidence type="ECO:0000256" key="1">
    <source>
        <dbReference type="ARBA" id="ARBA00004202"/>
    </source>
</evidence>
<dbReference type="RefSeq" id="WP_073625877.1">
    <property type="nucleotide sequence ID" value="NZ_FRXO01000001.1"/>
</dbReference>
<evidence type="ECO:0000256" key="2">
    <source>
        <dbReference type="ARBA" id="ARBA00005417"/>
    </source>
</evidence>
<dbReference type="Gene3D" id="3.40.50.300">
    <property type="entry name" value="P-loop containing nucleotide triphosphate hydrolases"/>
    <property type="match status" value="2"/>
</dbReference>